<dbReference type="GO" id="GO:0005576">
    <property type="term" value="C:extracellular region"/>
    <property type="evidence" value="ECO:0007669"/>
    <property type="project" value="UniProtKB-SubCell"/>
</dbReference>
<keyword evidence="11" id="KW-1185">Reference proteome</keyword>
<dbReference type="SMART" id="SM00020">
    <property type="entry name" value="Tryp_SPc"/>
    <property type="match status" value="1"/>
</dbReference>
<keyword evidence="2" id="KW-0964">Secreted</keyword>
<evidence type="ECO:0000313" key="11">
    <source>
        <dbReference type="Proteomes" id="UP000075884"/>
    </source>
</evidence>
<evidence type="ECO:0000256" key="3">
    <source>
        <dbReference type="ARBA" id="ARBA00022588"/>
    </source>
</evidence>
<feature type="domain" description="Peptidase S1" evidence="9">
    <location>
        <begin position="95"/>
        <end position="468"/>
    </location>
</feature>
<dbReference type="PROSITE" id="PS50240">
    <property type="entry name" value="TRYPSIN_DOM"/>
    <property type="match status" value="1"/>
</dbReference>
<evidence type="ECO:0000256" key="1">
    <source>
        <dbReference type="ARBA" id="ARBA00004613"/>
    </source>
</evidence>
<dbReference type="GO" id="GO:0004252">
    <property type="term" value="F:serine-type endopeptidase activity"/>
    <property type="evidence" value="ECO:0007669"/>
    <property type="project" value="InterPro"/>
</dbReference>
<dbReference type="STRING" id="7168.A0A182NC71"/>
<dbReference type="InterPro" id="IPR009003">
    <property type="entry name" value="Peptidase_S1_PA"/>
</dbReference>
<dbReference type="InterPro" id="IPR043504">
    <property type="entry name" value="Peptidase_S1_PA_chymotrypsin"/>
</dbReference>
<dbReference type="PANTHER" id="PTHR24258">
    <property type="entry name" value="SERINE PROTEASE-RELATED"/>
    <property type="match status" value="1"/>
</dbReference>
<keyword evidence="4" id="KW-0732">Signal</keyword>
<evidence type="ECO:0000256" key="7">
    <source>
        <dbReference type="ARBA" id="ARBA00023180"/>
    </source>
</evidence>
<dbReference type="CDD" id="cd00190">
    <property type="entry name" value="Tryp_SPc"/>
    <property type="match status" value="1"/>
</dbReference>
<dbReference type="EnsemblMetazoa" id="ADIR005235-RA">
    <property type="protein sequence ID" value="ADIR005235-PA"/>
    <property type="gene ID" value="ADIR005235"/>
</dbReference>
<keyword evidence="3" id="KW-0399">Innate immunity</keyword>
<dbReference type="Proteomes" id="UP000075884">
    <property type="component" value="Unassembled WGS sequence"/>
</dbReference>
<dbReference type="AlphaFoldDB" id="A0A182NC71"/>
<keyword evidence="5" id="KW-0391">Immunity</keyword>
<dbReference type="GO" id="GO:0006508">
    <property type="term" value="P:proteolysis"/>
    <property type="evidence" value="ECO:0007669"/>
    <property type="project" value="InterPro"/>
</dbReference>
<dbReference type="SUPFAM" id="SSF50494">
    <property type="entry name" value="Trypsin-like serine proteases"/>
    <property type="match status" value="2"/>
</dbReference>
<protein>
    <recommendedName>
        <fullName evidence="9">Peptidase S1 domain-containing protein</fullName>
    </recommendedName>
</protein>
<evidence type="ECO:0000256" key="6">
    <source>
        <dbReference type="ARBA" id="ARBA00023157"/>
    </source>
</evidence>
<sequence>RCRGGYCVSKLLCVNNTYVEDSNKLQDQPIVWRIDENDECEDYLLVCCKIDQPPPKATEDSFDGVIIQLHCEFSYVIDNFNLFQDLDESSPSQPVCGQHNPDGLSFNFEHNDTIAQYGEYPWVVYIVRTEKQSQTDTYSFVCGGSLINPRFVVTTAHNTEGKSNLIARFGEWDTGTTKEPYPQKEISVRHIIKHPEYVQNPIAHDIALLLLAKNVEYARHIQPICLPQPMDDFDGRRCISNGWGAVQGVYATVMKKVSLPVLSRNNCTRMLRYGGLGPRYQLAQGSMCAGGEHNIGPCKGDGGSPLACETESEYVQNPIAHDIALLLLAKNVEYARHIQPICLPQPMDDFDGRRCISNGWGAVQGVYATVMKKVSLPVLSRNNCTRMLRYGGLGPRYQLAQGSMCAGGEHNIGPCKGDGGSPLACETESGSYVLAGILSWGIGCGGVNQPGVYVEVTKYLDWINQHLEYF</sequence>
<evidence type="ECO:0000256" key="8">
    <source>
        <dbReference type="ARBA" id="ARBA00024195"/>
    </source>
</evidence>
<dbReference type="Pfam" id="PF00089">
    <property type="entry name" value="Trypsin"/>
    <property type="match status" value="2"/>
</dbReference>
<reference evidence="11" key="1">
    <citation type="submission" date="2013-03" db="EMBL/GenBank/DDBJ databases">
        <title>The Genome Sequence of Anopheles dirus WRAIR2.</title>
        <authorList>
            <consortium name="The Broad Institute Genomics Platform"/>
            <person name="Neafsey D.E."/>
            <person name="Walton C."/>
            <person name="Walker B."/>
            <person name="Young S.K."/>
            <person name="Zeng Q."/>
            <person name="Gargeya S."/>
            <person name="Fitzgerald M."/>
            <person name="Haas B."/>
            <person name="Abouelleil A."/>
            <person name="Allen A.W."/>
            <person name="Alvarado L."/>
            <person name="Arachchi H.M."/>
            <person name="Berlin A.M."/>
            <person name="Chapman S.B."/>
            <person name="Gainer-Dewar J."/>
            <person name="Goldberg J."/>
            <person name="Griggs A."/>
            <person name="Gujja S."/>
            <person name="Hansen M."/>
            <person name="Howarth C."/>
            <person name="Imamovic A."/>
            <person name="Ireland A."/>
            <person name="Larimer J."/>
            <person name="McCowan C."/>
            <person name="Murphy C."/>
            <person name="Pearson M."/>
            <person name="Poon T.W."/>
            <person name="Priest M."/>
            <person name="Roberts A."/>
            <person name="Saif S."/>
            <person name="Shea T."/>
            <person name="Sisk P."/>
            <person name="Sykes S."/>
            <person name="Wortman J."/>
            <person name="Nusbaum C."/>
            <person name="Birren B."/>
        </authorList>
    </citation>
    <scope>NUCLEOTIDE SEQUENCE [LARGE SCALE GENOMIC DNA]</scope>
    <source>
        <strain evidence="11">WRAIR2</strain>
    </source>
</reference>
<evidence type="ECO:0000259" key="9">
    <source>
        <dbReference type="PROSITE" id="PS50240"/>
    </source>
</evidence>
<dbReference type="PANTHER" id="PTHR24258:SF129">
    <property type="entry name" value="LP15124P-RELATED"/>
    <property type="match status" value="1"/>
</dbReference>
<dbReference type="Gene3D" id="2.40.10.10">
    <property type="entry name" value="Trypsin-like serine proteases"/>
    <property type="match status" value="3"/>
</dbReference>
<reference evidence="10" key="2">
    <citation type="submission" date="2020-05" db="UniProtKB">
        <authorList>
            <consortium name="EnsemblMetazoa"/>
        </authorList>
    </citation>
    <scope>IDENTIFICATION</scope>
    <source>
        <strain evidence="10">WRAIR2</strain>
    </source>
</reference>
<dbReference type="InterPro" id="IPR001314">
    <property type="entry name" value="Peptidase_S1A"/>
</dbReference>
<name>A0A182NC71_9DIPT</name>
<comment type="subcellular location">
    <subcellularLocation>
        <location evidence="1">Secreted</location>
    </subcellularLocation>
</comment>
<keyword evidence="7" id="KW-0325">Glycoprotein</keyword>
<dbReference type="InterPro" id="IPR001254">
    <property type="entry name" value="Trypsin_dom"/>
</dbReference>
<evidence type="ECO:0000256" key="5">
    <source>
        <dbReference type="ARBA" id="ARBA00022859"/>
    </source>
</evidence>
<dbReference type="FunFam" id="2.40.10.10:FF:000002">
    <property type="entry name" value="Transmembrane protease serine"/>
    <property type="match status" value="1"/>
</dbReference>
<organism evidence="10 11">
    <name type="scientific">Anopheles dirus</name>
    <dbReference type="NCBI Taxonomy" id="7168"/>
    <lineage>
        <taxon>Eukaryota</taxon>
        <taxon>Metazoa</taxon>
        <taxon>Ecdysozoa</taxon>
        <taxon>Arthropoda</taxon>
        <taxon>Hexapoda</taxon>
        <taxon>Insecta</taxon>
        <taxon>Pterygota</taxon>
        <taxon>Neoptera</taxon>
        <taxon>Endopterygota</taxon>
        <taxon>Diptera</taxon>
        <taxon>Nematocera</taxon>
        <taxon>Culicoidea</taxon>
        <taxon>Culicidae</taxon>
        <taxon>Anophelinae</taxon>
        <taxon>Anopheles</taxon>
    </lineage>
</organism>
<dbReference type="GO" id="GO:0045087">
    <property type="term" value="P:innate immune response"/>
    <property type="evidence" value="ECO:0007669"/>
    <property type="project" value="UniProtKB-KW"/>
</dbReference>
<evidence type="ECO:0000256" key="4">
    <source>
        <dbReference type="ARBA" id="ARBA00022729"/>
    </source>
</evidence>
<comment type="similarity">
    <text evidence="8">Belongs to the peptidase S1 family. CLIP subfamily.</text>
</comment>
<keyword evidence="6" id="KW-1015">Disulfide bond</keyword>
<accession>A0A182NC71</accession>
<dbReference type="FunFam" id="2.40.10.10:FF:000028">
    <property type="entry name" value="Serine protease easter"/>
    <property type="match status" value="1"/>
</dbReference>
<evidence type="ECO:0000256" key="2">
    <source>
        <dbReference type="ARBA" id="ARBA00022525"/>
    </source>
</evidence>
<dbReference type="PRINTS" id="PR00722">
    <property type="entry name" value="CHYMOTRYPSIN"/>
</dbReference>
<proteinExistence type="inferred from homology"/>
<evidence type="ECO:0000313" key="10">
    <source>
        <dbReference type="EnsemblMetazoa" id="ADIR005235-PA"/>
    </source>
</evidence>
<dbReference type="VEuPathDB" id="VectorBase:ADIR005235"/>